<feature type="region of interest" description="Disordered" evidence="1">
    <location>
        <begin position="35"/>
        <end position="64"/>
    </location>
</feature>
<sequence length="237" mass="24447">MTRHSRRFRPVRTTAALGLALAAALLLGGCGGDNAPSNDKASSEKPSTPSSSAPATGAADAGKPSSAEFQVIKVTKYGLSFEVPKGWTSLGADGVLTADNPTVKELAEKLGRSPADVAELMSSSIETMSITNAPPTSGFRENVNSTGVAFPDVSDEQIASQLRAIGAKVDSVEHVDSPIGDITRASYALATQGTTFRGVALGIDTGDDFVTVTISSYDEKSAAARADQVQKSLKKLS</sequence>
<name>A0A3N0CPG4_9ACTN</name>
<evidence type="ECO:0000313" key="4">
    <source>
        <dbReference type="Proteomes" id="UP000267128"/>
    </source>
</evidence>
<feature type="signal peptide" evidence="2">
    <location>
        <begin position="1"/>
        <end position="35"/>
    </location>
</feature>
<dbReference type="RefSeq" id="WP_123226332.1">
    <property type="nucleotide sequence ID" value="NZ_RJSE01000003.1"/>
</dbReference>
<dbReference type="EMBL" id="RJSE01000003">
    <property type="protein sequence ID" value="RNL65229.1"/>
    <property type="molecule type" value="Genomic_DNA"/>
</dbReference>
<dbReference type="Proteomes" id="UP000267128">
    <property type="component" value="Unassembled WGS sequence"/>
</dbReference>
<evidence type="ECO:0000256" key="1">
    <source>
        <dbReference type="SAM" id="MobiDB-lite"/>
    </source>
</evidence>
<protein>
    <submittedName>
        <fullName evidence="3">Uncharacterized protein</fullName>
    </submittedName>
</protein>
<dbReference type="AlphaFoldDB" id="A0A3N0CPG4"/>
<proteinExistence type="predicted"/>
<keyword evidence="4" id="KW-1185">Reference proteome</keyword>
<evidence type="ECO:0000256" key="2">
    <source>
        <dbReference type="SAM" id="SignalP"/>
    </source>
</evidence>
<reference evidence="3 4" key="1">
    <citation type="submission" date="2018-11" db="EMBL/GenBank/DDBJ databases">
        <authorList>
            <person name="Li F."/>
        </authorList>
    </citation>
    <scope>NUCLEOTIDE SEQUENCE [LARGE SCALE GENOMIC DNA]</scope>
    <source>
        <strain evidence="3 4">Gsoil 097</strain>
    </source>
</reference>
<evidence type="ECO:0000313" key="3">
    <source>
        <dbReference type="EMBL" id="RNL65229.1"/>
    </source>
</evidence>
<accession>A0A3N0CPG4</accession>
<keyword evidence="2" id="KW-0732">Signal</keyword>
<feature type="compositionally biased region" description="Low complexity" evidence="1">
    <location>
        <begin position="44"/>
        <end position="64"/>
    </location>
</feature>
<organism evidence="3 4">
    <name type="scientific">Nocardioides marmoriginsengisoli</name>
    <dbReference type="NCBI Taxonomy" id="661483"/>
    <lineage>
        <taxon>Bacteria</taxon>
        <taxon>Bacillati</taxon>
        <taxon>Actinomycetota</taxon>
        <taxon>Actinomycetes</taxon>
        <taxon>Propionibacteriales</taxon>
        <taxon>Nocardioidaceae</taxon>
        <taxon>Nocardioides</taxon>
    </lineage>
</organism>
<gene>
    <name evidence="3" type="ORF">EFK50_04510</name>
</gene>
<feature type="chain" id="PRO_5038553198" evidence="2">
    <location>
        <begin position="36"/>
        <end position="237"/>
    </location>
</feature>
<dbReference type="PROSITE" id="PS51257">
    <property type="entry name" value="PROKAR_LIPOPROTEIN"/>
    <property type="match status" value="1"/>
</dbReference>
<comment type="caution">
    <text evidence="3">The sequence shown here is derived from an EMBL/GenBank/DDBJ whole genome shotgun (WGS) entry which is preliminary data.</text>
</comment>
<dbReference type="OrthoDB" id="3255322at2"/>